<dbReference type="InterPro" id="IPR050313">
    <property type="entry name" value="Carb_Metab_HTH_regulators"/>
</dbReference>
<evidence type="ECO:0000256" key="2">
    <source>
        <dbReference type="ARBA" id="ARBA00023015"/>
    </source>
</evidence>
<dbReference type="Proteomes" id="UP001565243">
    <property type="component" value="Unassembled WGS sequence"/>
</dbReference>
<evidence type="ECO:0000313" key="6">
    <source>
        <dbReference type="EMBL" id="MEY8772801.1"/>
    </source>
</evidence>
<dbReference type="Pfam" id="PF00455">
    <property type="entry name" value="DeoRC"/>
    <property type="match status" value="1"/>
</dbReference>
<evidence type="ECO:0000256" key="1">
    <source>
        <dbReference type="ARBA" id="ARBA00022491"/>
    </source>
</evidence>
<dbReference type="Gene3D" id="1.10.10.10">
    <property type="entry name" value="Winged helix-like DNA-binding domain superfamily/Winged helix DNA-binding domain"/>
    <property type="match status" value="1"/>
</dbReference>
<evidence type="ECO:0000256" key="4">
    <source>
        <dbReference type="ARBA" id="ARBA00023163"/>
    </source>
</evidence>
<dbReference type="CDD" id="cd00090">
    <property type="entry name" value="HTH_ARSR"/>
    <property type="match status" value="1"/>
</dbReference>
<feature type="domain" description="HTH deoR-type" evidence="5">
    <location>
        <begin position="63"/>
        <end position="118"/>
    </location>
</feature>
<keyword evidence="3 6" id="KW-0238">DNA-binding</keyword>
<dbReference type="Gene3D" id="3.40.50.1360">
    <property type="match status" value="1"/>
</dbReference>
<evidence type="ECO:0000313" key="7">
    <source>
        <dbReference type="Proteomes" id="UP001565243"/>
    </source>
</evidence>
<dbReference type="PANTHER" id="PTHR30363">
    <property type="entry name" value="HTH-TYPE TRANSCRIPTIONAL REGULATOR SRLR-RELATED"/>
    <property type="match status" value="1"/>
</dbReference>
<dbReference type="InterPro" id="IPR001034">
    <property type="entry name" value="DeoR_HTH"/>
</dbReference>
<comment type="caution">
    <text evidence="6">The sequence shown here is derived from an EMBL/GenBank/DDBJ whole genome shotgun (WGS) entry which is preliminary data.</text>
</comment>
<keyword evidence="1" id="KW-0678">Repressor</keyword>
<dbReference type="InterPro" id="IPR036388">
    <property type="entry name" value="WH-like_DNA-bd_sf"/>
</dbReference>
<dbReference type="InterPro" id="IPR018356">
    <property type="entry name" value="Tscrpt_reg_HTH_DeoR_CS"/>
</dbReference>
<keyword evidence="2" id="KW-0805">Transcription regulation</keyword>
<dbReference type="InterPro" id="IPR037171">
    <property type="entry name" value="NagB/RpiA_transferase-like"/>
</dbReference>
<dbReference type="SMART" id="SM01134">
    <property type="entry name" value="DeoRC"/>
    <property type="match status" value="1"/>
</dbReference>
<dbReference type="InterPro" id="IPR011991">
    <property type="entry name" value="ArsR-like_HTH"/>
</dbReference>
<dbReference type="PRINTS" id="PR00037">
    <property type="entry name" value="HTHLACR"/>
</dbReference>
<dbReference type="RefSeq" id="WP_369896526.1">
    <property type="nucleotide sequence ID" value="NZ_JBGFFX010000015.1"/>
</dbReference>
<keyword evidence="7" id="KW-1185">Reference proteome</keyword>
<dbReference type="EMBL" id="JBGFFX010000015">
    <property type="protein sequence ID" value="MEY8772801.1"/>
    <property type="molecule type" value="Genomic_DNA"/>
</dbReference>
<evidence type="ECO:0000259" key="5">
    <source>
        <dbReference type="PROSITE" id="PS51000"/>
    </source>
</evidence>
<dbReference type="SUPFAM" id="SSF46785">
    <property type="entry name" value="Winged helix' DNA-binding domain"/>
    <property type="match status" value="1"/>
</dbReference>
<dbReference type="PANTHER" id="PTHR30363:SF4">
    <property type="entry name" value="GLYCEROL-3-PHOSPHATE REGULON REPRESSOR"/>
    <property type="match status" value="1"/>
</dbReference>
<gene>
    <name evidence="6" type="ORF">AB6T85_20540</name>
</gene>
<dbReference type="Pfam" id="PF08220">
    <property type="entry name" value="HTH_DeoR"/>
    <property type="match status" value="1"/>
</dbReference>
<reference evidence="6 7" key="1">
    <citation type="submission" date="2024-07" db="EMBL/GenBank/DDBJ databases">
        <authorList>
            <person name="Hebao G."/>
        </authorList>
    </citation>
    <scope>NUCLEOTIDE SEQUENCE [LARGE SCALE GENOMIC DNA]</scope>
    <source>
        <strain evidence="6 7">ACCC 02193</strain>
    </source>
</reference>
<name>A0ABV4EDF6_9GAMM</name>
<dbReference type="SMART" id="SM00420">
    <property type="entry name" value="HTH_DEOR"/>
    <property type="match status" value="1"/>
</dbReference>
<dbReference type="InterPro" id="IPR014036">
    <property type="entry name" value="DeoR-like_C"/>
</dbReference>
<keyword evidence="4" id="KW-0804">Transcription</keyword>
<dbReference type="InterPro" id="IPR036390">
    <property type="entry name" value="WH_DNA-bd_sf"/>
</dbReference>
<sequence length="312" mass="33453">MRFIHATAGTIRQHAGITVLPFWLKSSALILRLAACHNIALLCKIMHINATNIATWRIDMKLPDARRQKILDLLSHHGELQASALAEKLGISEDTVRRDLIRLESIGLLRRVRGGAIPRTQVPLHHQERLGRTGASKSAIASMAVSLIQQDDVVGLDGGTTTLAIAQAIPPGLRCTVVTNNLPAAMALADHADVEVIVLGGKLFKPAMDMTGHKVCEELRTMAFDICFIGAAAANIKTGFSSIDYDETQVKRGLAQAAERSVCVISGEKIGKHSPFSYASPAEISDIITDGDAPADYISLFRGEGVNVIVAG</sequence>
<dbReference type="SUPFAM" id="SSF100950">
    <property type="entry name" value="NagB/RpiA/CoA transferase-like"/>
    <property type="match status" value="1"/>
</dbReference>
<accession>A0ABV4EDF6</accession>
<protein>
    <submittedName>
        <fullName evidence="6">DeoR/GlpR family DNA-binding transcription regulator</fullName>
    </submittedName>
</protein>
<dbReference type="PROSITE" id="PS51000">
    <property type="entry name" value="HTH_DEOR_2"/>
    <property type="match status" value="1"/>
</dbReference>
<dbReference type="GO" id="GO:0003677">
    <property type="term" value="F:DNA binding"/>
    <property type="evidence" value="ECO:0007669"/>
    <property type="project" value="UniProtKB-KW"/>
</dbReference>
<proteinExistence type="predicted"/>
<dbReference type="PROSITE" id="PS00894">
    <property type="entry name" value="HTH_DEOR_1"/>
    <property type="match status" value="1"/>
</dbReference>
<evidence type="ECO:0000256" key="3">
    <source>
        <dbReference type="ARBA" id="ARBA00023125"/>
    </source>
</evidence>
<organism evidence="6 7">
    <name type="scientific">Erwinia aeris</name>
    <dbReference type="NCBI Taxonomy" id="3239803"/>
    <lineage>
        <taxon>Bacteria</taxon>
        <taxon>Pseudomonadati</taxon>
        <taxon>Pseudomonadota</taxon>
        <taxon>Gammaproteobacteria</taxon>
        <taxon>Enterobacterales</taxon>
        <taxon>Erwiniaceae</taxon>
        <taxon>Erwinia</taxon>
    </lineage>
</organism>